<comment type="catalytic activity">
    <reaction evidence="1">
        <text>ATP + protein L-histidine = ADP + protein N-phospho-L-histidine.</text>
        <dbReference type="EC" id="2.7.13.3"/>
    </reaction>
</comment>
<evidence type="ECO:0000256" key="10">
    <source>
        <dbReference type="ARBA" id="ARBA00022840"/>
    </source>
</evidence>
<dbReference type="PANTHER" id="PTHR45339">
    <property type="entry name" value="HYBRID SIGNAL TRANSDUCTION HISTIDINE KINASE J"/>
    <property type="match status" value="1"/>
</dbReference>
<dbReference type="CDD" id="cd16922">
    <property type="entry name" value="HATPase_EvgS-ArcB-TorS-like"/>
    <property type="match status" value="1"/>
</dbReference>
<sequence>MNPHLALQCLAYCPAGLIVLDEHRHIQLWNRWLEQASGIPEASALARPLAELLDLATDSRLFEAIDLALGKGLPSILSPKLNPLPLPLYQLDGSGQRQPLQQLIRILALPGQSGARHCLIAIENISSAFEREQQLRQQAAALEQQRRQATAARQEAERANAAKSLFLANISHEIRTPLNAILGLSRLARDENDAVRLHDSLAKIEQAGQLLLAVINDVLDFSKIEAGMMQVERQDCDLRALLHQVVALFVDQAQEKGLQLSWHCPPEIPAGIRTDPLRLQQILINLVSNAVKFTSAGTVVMAVALLPGASAELQFSVRDTGIGLSTEEQSRLFQPFSQADSSTSRHYGGTGLGLVISERLSRLLGGQLSVSSRKGEGSCFCLHLPLETVALAESAAAGKPRATNEALPLQGVRVMVVEDNAVNREIVQRLLQRFGAEVELVNDGYQTLERLRPETSRAATDLILMDIQMPGLDGYATSRALRAAPYNYRGPILALTAHAMAEERHRCLAAGMNEHLAKPFDAEQLLQRIQQLLGRATSAPQPVATASPEAAEPLWNPAAAIQRFGNDAGLLQQMIAHFLQSHADDAIDWPQLQCQPLAAQRAWLHSLKGTSATLGATALPQRIAQLETQPRLTQTDWQEVRRQLRRVHRLMQDCPVQAPAAQPPAKPAACDNDLAALLSLLEQRDLAALPLWQRLRPNLPEAWLNEAATVEAALLRLDFATASRQLRHWLHSERRL</sequence>
<dbReference type="Pfam" id="PF00072">
    <property type="entry name" value="Response_reg"/>
    <property type="match status" value="1"/>
</dbReference>
<evidence type="ECO:0000259" key="17">
    <source>
        <dbReference type="PROSITE" id="PS50110"/>
    </source>
</evidence>
<keyword evidence="10" id="KW-0067">ATP-binding</keyword>
<organism evidence="18 19">
    <name type="scientific">Desulfuromonas thiophila</name>
    <dbReference type="NCBI Taxonomy" id="57664"/>
    <lineage>
        <taxon>Bacteria</taxon>
        <taxon>Pseudomonadati</taxon>
        <taxon>Thermodesulfobacteriota</taxon>
        <taxon>Desulfuromonadia</taxon>
        <taxon>Desulfuromonadales</taxon>
        <taxon>Desulfuromonadaceae</taxon>
        <taxon>Desulfuromonas</taxon>
    </lineage>
</organism>
<dbReference type="InterPro" id="IPR005467">
    <property type="entry name" value="His_kinase_dom"/>
</dbReference>
<dbReference type="Gene3D" id="3.40.50.2300">
    <property type="match status" value="1"/>
</dbReference>
<accession>A0A1G6YL74</accession>
<feature type="domain" description="Response regulatory" evidence="17">
    <location>
        <begin position="413"/>
        <end position="533"/>
    </location>
</feature>
<evidence type="ECO:0000313" key="18">
    <source>
        <dbReference type="EMBL" id="SDD91254.1"/>
    </source>
</evidence>
<dbReference type="CDD" id="cd17546">
    <property type="entry name" value="REC_hyHK_CKI1_RcsC-like"/>
    <property type="match status" value="1"/>
</dbReference>
<dbReference type="SUPFAM" id="SSF47384">
    <property type="entry name" value="Homodimeric domain of signal transducing histidine kinase"/>
    <property type="match status" value="1"/>
</dbReference>
<keyword evidence="4" id="KW-1003">Cell membrane</keyword>
<dbReference type="SUPFAM" id="SSF47226">
    <property type="entry name" value="Histidine-containing phosphotransfer domain, HPT domain"/>
    <property type="match status" value="1"/>
</dbReference>
<dbReference type="Proteomes" id="UP000243205">
    <property type="component" value="Unassembled WGS sequence"/>
</dbReference>
<dbReference type="SMART" id="SM00387">
    <property type="entry name" value="HATPase_c"/>
    <property type="match status" value="1"/>
</dbReference>
<feature type="modified residue" description="4-aspartylphosphate" evidence="14">
    <location>
        <position position="466"/>
    </location>
</feature>
<keyword evidence="11" id="KW-1133">Transmembrane helix</keyword>
<evidence type="ECO:0000256" key="6">
    <source>
        <dbReference type="ARBA" id="ARBA00022679"/>
    </source>
</evidence>
<dbReference type="SUPFAM" id="SSF55874">
    <property type="entry name" value="ATPase domain of HSP90 chaperone/DNA topoisomerase II/histidine kinase"/>
    <property type="match status" value="1"/>
</dbReference>
<dbReference type="PROSITE" id="PS50109">
    <property type="entry name" value="HIS_KIN"/>
    <property type="match status" value="1"/>
</dbReference>
<dbReference type="RefSeq" id="WP_092076038.1">
    <property type="nucleotide sequence ID" value="NZ_FNAQ01000002.1"/>
</dbReference>
<dbReference type="InterPro" id="IPR011006">
    <property type="entry name" value="CheY-like_superfamily"/>
</dbReference>
<keyword evidence="9 18" id="KW-0418">Kinase</keyword>
<evidence type="ECO:0000313" key="19">
    <source>
        <dbReference type="Proteomes" id="UP000243205"/>
    </source>
</evidence>
<dbReference type="InterPro" id="IPR036890">
    <property type="entry name" value="HATPase_C_sf"/>
</dbReference>
<evidence type="ECO:0000256" key="12">
    <source>
        <dbReference type="ARBA" id="ARBA00023012"/>
    </source>
</evidence>
<evidence type="ECO:0000256" key="8">
    <source>
        <dbReference type="ARBA" id="ARBA00022741"/>
    </source>
</evidence>
<dbReference type="SUPFAM" id="SSF55785">
    <property type="entry name" value="PYP-like sensor domain (PAS domain)"/>
    <property type="match status" value="1"/>
</dbReference>
<dbReference type="InterPro" id="IPR003594">
    <property type="entry name" value="HATPase_dom"/>
</dbReference>
<evidence type="ECO:0000256" key="11">
    <source>
        <dbReference type="ARBA" id="ARBA00022989"/>
    </source>
</evidence>
<evidence type="ECO:0000256" key="4">
    <source>
        <dbReference type="ARBA" id="ARBA00022475"/>
    </source>
</evidence>
<keyword evidence="6" id="KW-0808">Transferase</keyword>
<evidence type="ECO:0000259" key="16">
    <source>
        <dbReference type="PROSITE" id="PS50109"/>
    </source>
</evidence>
<dbReference type="Gene3D" id="1.10.287.130">
    <property type="match status" value="1"/>
</dbReference>
<dbReference type="InterPro" id="IPR035965">
    <property type="entry name" value="PAS-like_dom_sf"/>
</dbReference>
<keyword evidence="8" id="KW-0547">Nucleotide-binding</keyword>
<gene>
    <name evidence="18" type="ORF">SAMN05661003_10293</name>
</gene>
<evidence type="ECO:0000256" key="15">
    <source>
        <dbReference type="SAM" id="Coils"/>
    </source>
</evidence>
<keyword evidence="19" id="KW-1185">Reference proteome</keyword>
<keyword evidence="12" id="KW-0902">Two-component regulatory system</keyword>
<dbReference type="PRINTS" id="PR00344">
    <property type="entry name" value="BCTRLSENSOR"/>
</dbReference>
<dbReference type="STRING" id="57664.SAMN05661003_10293"/>
<proteinExistence type="predicted"/>
<keyword evidence="5 14" id="KW-0597">Phosphoprotein</keyword>
<dbReference type="PROSITE" id="PS50110">
    <property type="entry name" value="RESPONSE_REGULATORY"/>
    <property type="match status" value="1"/>
</dbReference>
<dbReference type="SMART" id="SM00388">
    <property type="entry name" value="HisKA"/>
    <property type="match status" value="1"/>
</dbReference>
<dbReference type="InterPro" id="IPR001789">
    <property type="entry name" value="Sig_transdc_resp-reg_receiver"/>
</dbReference>
<evidence type="ECO:0000256" key="9">
    <source>
        <dbReference type="ARBA" id="ARBA00022777"/>
    </source>
</evidence>
<dbReference type="Pfam" id="PF00512">
    <property type="entry name" value="HisKA"/>
    <property type="match status" value="1"/>
</dbReference>
<dbReference type="SMART" id="SM00448">
    <property type="entry name" value="REC"/>
    <property type="match status" value="1"/>
</dbReference>
<name>A0A1G6YL74_9BACT</name>
<feature type="coiled-coil region" evidence="15">
    <location>
        <begin position="125"/>
        <end position="162"/>
    </location>
</feature>
<reference evidence="19" key="1">
    <citation type="submission" date="2016-10" db="EMBL/GenBank/DDBJ databases">
        <authorList>
            <person name="Varghese N."/>
            <person name="Submissions S."/>
        </authorList>
    </citation>
    <scope>NUCLEOTIDE SEQUENCE [LARGE SCALE GENOMIC DNA]</scope>
    <source>
        <strain evidence="19">DSM 8987</strain>
    </source>
</reference>
<dbReference type="FunFam" id="3.30.565.10:FF:000078">
    <property type="entry name" value="Two-component sensor histidine kinase"/>
    <property type="match status" value="1"/>
</dbReference>
<keyword evidence="7" id="KW-0812">Transmembrane</keyword>
<evidence type="ECO:0000256" key="2">
    <source>
        <dbReference type="ARBA" id="ARBA00004651"/>
    </source>
</evidence>
<dbReference type="EC" id="2.7.13.3" evidence="3"/>
<keyword evidence="15" id="KW-0175">Coiled coil</keyword>
<dbReference type="AlphaFoldDB" id="A0A1G6YL74"/>
<dbReference type="EMBL" id="FNAQ01000002">
    <property type="protein sequence ID" value="SDD91254.1"/>
    <property type="molecule type" value="Genomic_DNA"/>
</dbReference>
<dbReference type="CDD" id="cd00082">
    <property type="entry name" value="HisKA"/>
    <property type="match status" value="1"/>
</dbReference>
<dbReference type="Gene3D" id="1.20.120.160">
    <property type="entry name" value="HPT domain"/>
    <property type="match status" value="1"/>
</dbReference>
<dbReference type="InterPro" id="IPR003661">
    <property type="entry name" value="HisK_dim/P_dom"/>
</dbReference>
<dbReference type="FunFam" id="1.10.287.130:FF:000004">
    <property type="entry name" value="Ethylene receptor 1"/>
    <property type="match status" value="1"/>
</dbReference>
<dbReference type="OrthoDB" id="9758705at2"/>
<dbReference type="Pfam" id="PF02518">
    <property type="entry name" value="HATPase_c"/>
    <property type="match status" value="1"/>
</dbReference>
<dbReference type="InterPro" id="IPR036097">
    <property type="entry name" value="HisK_dim/P_sf"/>
</dbReference>
<keyword evidence="13" id="KW-0472">Membrane</keyword>
<evidence type="ECO:0000256" key="13">
    <source>
        <dbReference type="ARBA" id="ARBA00023136"/>
    </source>
</evidence>
<dbReference type="GO" id="GO:0005886">
    <property type="term" value="C:plasma membrane"/>
    <property type="evidence" value="ECO:0007669"/>
    <property type="project" value="UniProtKB-SubCell"/>
</dbReference>
<evidence type="ECO:0000256" key="1">
    <source>
        <dbReference type="ARBA" id="ARBA00000085"/>
    </source>
</evidence>
<dbReference type="InterPro" id="IPR036641">
    <property type="entry name" value="HPT_dom_sf"/>
</dbReference>
<dbReference type="GO" id="GO:0005524">
    <property type="term" value="F:ATP binding"/>
    <property type="evidence" value="ECO:0007669"/>
    <property type="project" value="UniProtKB-KW"/>
</dbReference>
<evidence type="ECO:0000256" key="14">
    <source>
        <dbReference type="PROSITE-ProRule" id="PRU00169"/>
    </source>
</evidence>
<dbReference type="InterPro" id="IPR004358">
    <property type="entry name" value="Sig_transdc_His_kin-like_C"/>
</dbReference>
<dbReference type="GO" id="GO:0000155">
    <property type="term" value="F:phosphorelay sensor kinase activity"/>
    <property type="evidence" value="ECO:0007669"/>
    <property type="project" value="InterPro"/>
</dbReference>
<evidence type="ECO:0000256" key="7">
    <source>
        <dbReference type="ARBA" id="ARBA00022692"/>
    </source>
</evidence>
<dbReference type="PANTHER" id="PTHR45339:SF1">
    <property type="entry name" value="HYBRID SIGNAL TRANSDUCTION HISTIDINE KINASE J"/>
    <property type="match status" value="1"/>
</dbReference>
<evidence type="ECO:0000256" key="3">
    <source>
        <dbReference type="ARBA" id="ARBA00012438"/>
    </source>
</evidence>
<dbReference type="SUPFAM" id="SSF52172">
    <property type="entry name" value="CheY-like"/>
    <property type="match status" value="1"/>
</dbReference>
<dbReference type="Gene3D" id="3.30.450.20">
    <property type="entry name" value="PAS domain"/>
    <property type="match status" value="1"/>
</dbReference>
<comment type="subcellular location">
    <subcellularLocation>
        <location evidence="2">Cell membrane</location>
        <topology evidence="2">Multi-pass membrane protein</topology>
    </subcellularLocation>
</comment>
<feature type="domain" description="Histidine kinase" evidence="16">
    <location>
        <begin position="169"/>
        <end position="388"/>
    </location>
</feature>
<dbReference type="Gene3D" id="3.30.565.10">
    <property type="entry name" value="Histidine kinase-like ATPase, C-terminal domain"/>
    <property type="match status" value="1"/>
</dbReference>
<evidence type="ECO:0000256" key="5">
    <source>
        <dbReference type="ARBA" id="ARBA00022553"/>
    </source>
</evidence>
<protein>
    <recommendedName>
        <fullName evidence="3">histidine kinase</fullName>
        <ecNumber evidence="3">2.7.13.3</ecNumber>
    </recommendedName>
</protein>